<gene>
    <name evidence="1" type="ORF">TR120402</name>
</gene>
<sequence>MIFQKSLEEDELSQEWEPALISSVHKAGSKLESENFRPSSLTCILCKVMEKFIKRYNEVSGAEGHIMCCPAWLSTLLRMSYKWSLLAVKMDKSHSPRPSSWLFSLYC</sequence>
<proteinExistence type="predicted"/>
<protein>
    <submittedName>
        <fullName evidence="1">Uncharacterized protein</fullName>
    </submittedName>
</protein>
<dbReference type="EMBL" id="GEEE01001442">
    <property type="protein sequence ID" value="JAP61783.1"/>
    <property type="molecule type" value="Transcribed_RNA"/>
</dbReference>
<name>A0A0V0J8Z3_SCHSO</name>
<organism evidence="1">
    <name type="scientific">Schistocephalus solidus</name>
    <name type="common">Tapeworm</name>
    <dbReference type="NCBI Taxonomy" id="70667"/>
    <lineage>
        <taxon>Eukaryota</taxon>
        <taxon>Metazoa</taxon>
        <taxon>Spiralia</taxon>
        <taxon>Lophotrochozoa</taxon>
        <taxon>Platyhelminthes</taxon>
        <taxon>Cestoda</taxon>
        <taxon>Eucestoda</taxon>
        <taxon>Diphyllobothriidea</taxon>
        <taxon>Diphyllobothriidae</taxon>
        <taxon>Schistocephalus</taxon>
    </lineage>
</organism>
<accession>A0A0V0J8Z3</accession>
<dbReference type="EMBL" id="GEEE01024611">
    <property type="protein sequence ID" value="JAP38614.1"/>
    <property type="molecule type" value="Transcribed_RNA"/>
</dbReference>
<dbReference type="AlphaFoldDB" id="A0A0V0J8Z3"/>
<reference evidence="1" key="1">
    <citation type="submission" date="2016-01" db="EMBL/GenBank/DDBJ databases">
        <title>Reference transcriptome for the parasite Schistocephalus solidus: insights into the molecular evolution of parasitism.</title>
        <authorList>
            <person name="Hebert F.O."/>
            <person name="Grambauer S."/>
            <person name="Barber I."/>
            <person name="Landry C.R."/>
            <person name="Aubin-Horth N."/>
        </authorList>
    </citation>
    <scope>NUCLEOTIDE SEQUENCE</scope>
</reference>
<evidence type="ECO:0000313" key="1">
    <source>
        <dbReference type="EMBL" id="JAP61783.1"/>
    </source>
</evidence>